<feature type="region of interest" description="Disordered" evidence="1">
    <location>
        <begin position="121"/>
        <end position="173"/>
    </location>
</feature>
<gene>
    <name evidence="3" type="ORF">C7373_10162</name>
    <name evidence="2" type="ORF">IB211_00520c</name>
</gene>
<evidence type="ECO:0000313" key="2">
    <source>
        <dbReference type="EMBL" id="ALP92915.1"/>
    </source>
</evidence>
<proteinExistence type="predicted"/>
<dbReference type="STRING" id="1297617.IB211_00520c"/>
<evidence type="ECO:0000313" key="4">
    <source>
        <dbReference type="Proteomes" id="UP000064844"/>
    </source>
</evidence>
<dbReference type="OrthoDB" id="10013523at2"/>
<keyword evidence="4" id="KW-1185">Reference proteome</keyword>
<dbReference type="AlphaFoldDB" id="A0A0S2W0M3"/>
<dbReference type="SUPFAM" id="SSF103473">
    <property type="entry name" value="MFS general substrate transporter"/>
    <property type="match status" value="1"/>
</dbReference>
<dbReference type="Proteomes" id="UP000245778">
    <property type="component" value="Unassembled WGS sequence"/>
</dbReference>
<reference evidence="3 5" key="3">
    <citation type="submission" date="2018-04" db="EMBL/GenBank/DDBJ databases">
        <title>Genomic Encyclopedia of Type Strains, Phase IV (KMG-IV): sequencing the most valuable type-strain genomes for metagenomic binning, comparative biology and taxonomic classification.</title>
        <authorList>
            <person name="Goeker M."/>
        </authorList>
    </citation>
    <scope>NUCLEOTIDE SEQUENCE [LARGE SCALE GENOMIC DNA]</scope>
    <source>
        <strain evidence="3 5">DSM 26588</strain>
    </source>
</reference>
<reference evidence="2 4" key="1">
    <citation type="journal article" date="2015" name="Nat. Commun.">
        <title>Production of butyrate from lysine and the Amadori product fructoselysine by a human gut commensal.</title>
        <authorList>
            <person name="Bui T.P."/>
            <person name="Ritari J."/>
            <person name="Boeren S."/>
            <person name="de Waard P."/>
            <person name="Plugge C.M."/>
            <person name="de Vos W.M."/>
        </authorList>
    </citation>
    <scope>NUCLEOTIDE SEQUENCE [LARGE SCALE GENOMIC DNA]</scope>
    <source>
        <strain evidence="2 4">AF211</strain>
    </source>
</reference>
<dbReference type="RefSeq" id="WP_058117003.1">
    <property type="nucleotide sequence ID" value="NZ_CAMREZ010000011.1"/>
</dbReference>
<name>A0A0S2W0M3_9FIRM</name>
<dbReference type="GeneID" id="93228195"/>
<sequence>MKKYFSGPALLCALLAFLLFVVAACAAYYWTAGVFVTARLALLYVVLGAAGALALLLRRVWFAFFFYIGCALGWAAGQFVGALEGDFAPTAGLICTFFLMAVFAFIGAWLEWKRFRHRRRKEKDRRERQQQEDEARERTLLAQQQAKAAAAQPPAPGDAGAEPGAGTQEPPRT</sequence>
<dbReference type="PROSITE" id="PS51257">
    <property type="entry name" value="PROKAR_LIPOPROTEIN"/>
    <property type="match status" value="1"/>
</dbReference>
<evidence type="ECO:0000256" key="1">
    <source>
        <dbReference type="SAM" id="MobiDB-lite"/>
    </source>
</evidence>
<organism evidence="2 4">
    <name type="scientific">Intestinimonas butyriciproducens</name>
    <dbReference type="NCBI Taxonomy" id="1297617"/>
    <lineage>
        <taxon>Bacteria</taxon>
        <taxon>Bacillati</taxon>
        <taxon>Bacillota</taxon>
        <taxon>Clostridia</taxon>
        <taxon>Eubacteriales</taxon>
        <taxon>Intestinimonas</taxon>
    </lineage>
</organism>
<dbReference type="Proteomes" id="UP000064844">
    <property type="component" value="Chromosome"/>
</dbReference>
<evidence type="ECO:0000313" key="3">
    <source>
        <dbReference type="EMBL" id="PVY59549.1"/>
    </source>
</evidence>
<dbReference type="KEGG" id="ibu:IB211_00520c"/>
<dbReference type="EMBL" id="QEKK01000001">
    <property type="protein sequence ID" value="PVY59549.1"/>
    <property type="molecule type" value="Genomic_DNA"/>
</dbReference>
<protein>
    <submittedName>
        <fullName evidence="2">Uncharacterized protein</fullName>
    </submittedName>
</protein>
<dbReference type="EMBL" id="CP011307">
    <property type="protein sequence ID" value="ALP92915.1"/>
    <property type="molecule type" value="Genomic_DNA"/>
</dbReference>
<feature type="compositionally biased region" description="Low complexity" evidence="1">
    <location>
        <begin position="142"/>
        <end position="166"/>
    </location>
</feature>
<reference evidence="4" key="2">
    <citation type="submission" date="2015-04" db="EMBL/GenBank/DDBJ databases">
        <title>A butyrogenic pathway from the amino acid lysine in a human gut commensal.</title>
        <authorList>
            <person name="de Vos W.M."/>
            <person name="Bui N.T.P."/>
            <person name="Plugge C.M."/>
            <person name="Ritari J."/>
        </authorList>
    </citation>
    <scope>NUCLEOTIDE SEQUENCE [LARGE SCALE GENOMIC DNA]</scope>
    <source>
        <strain evidence="4">AF211</strain>
    </source>
</reference>
<dbReference type="InterPro" id="IPR036259">
    <property type="entry name" value="MFS_trans_sf"/>
</dbReference>
<accession>A0A0S2W0M3</accession>
<feature type="compositionally biased region" description="Basic and acidic residues" evidence="1">
    <location>
        <begin position="124"/>
        <end position="139"/>
    </location>
</feature>
<evidence type="ECO:0000313" key="5">
    <source>
        <dbReference type="Proteomes" id="UP000245778"/>
    </source>
</evidence>